<evidence type="ECO:0000313" key="5">
    <source>
        <dbReference type="EMBL" id="CCH70965.1"/>
    </source>
</evidence>
<keyword evidence="4" id="KW-0808">Transferase</keyword>
<dbReference type="PANTHER" id="PTHR43179">
    <property type="entry name" value="RHAMNOSYLTRANSFERASE WBBL"/>
    <property type="match status" value="1"/>
</dbReference>
<dbReference type="SUPFAM" id="SSF53448">
    <property type="entry name" value="Nucleotide-diphospho-sugar transferases"/>
    <property type="match status" value="1"/>
</dbReference>
<dbReference type="GO" id="GO:0016757">
    <property type="term" value="F:glycosyltransferase activity"/>
    <property type="evidence" value="ECO:0007669"/>
    <property type="project" value="UniProtKB-KW"/>
</dbReference>
<keyword evidence="3" id="KW-0328">Glycosyltransferase</keyword>
<comment type="similarity">
    <text evidence="2">Belongs to the glycosyltransferase 2 family.</text>
</comment>
<evidence type="ECO:0000256" key="1">
    <source>
        <dbReference type="ARBA" id="ARBA00004776"/>
    </source>
</evidence>
<dbReference type="InterPro" id="IPR029044">
    <property type="entry name" value="Nucleotide-diphossugar_trans"/>
</dbReference>
<dbReference type="AlphaFoldDB" id="N0E4V5"/>
<reference evidence="5 6" key="1">
    <citation type="journal article" date="2013" name="ISME J.">
        <title>A metabolic model for members of the genus Tetrasphaera involved in enhanced biological phosphorus removal.</title>
        <authorList>
            <person name="Kristiansen R."/>
            <person name="Nguyen H.T.T."/>
            <person name="Saunders A.M."/>
            <person name="Nielsen J.L."/>
            <person name="Wimmer R."/>
            <person name="Le V.Q."/>
            <person name="McIlroy S.J."/>
            <person name="Petrovski S."/>
            <person name="Seviour R.J."/>
            <person name="Calteau A."/>
            <person name="Nielsen K.L."/>
            <person name="Nielsen P.H."/>
        </authorList>
    </citation>
    <scope>NUCLEOTIDE SEQUENCE [LARGE SCALE GENOMIC DNA]</scope>
    <source>
        <strain evidence="5 6">Lp2</strain>
    </source>
</reference>
<dbReference type="OrthoDB" id="7665907at2"/>
<organism evidence="5 6">
    <name type="scientific">Phycicoccus elongatus Lp2</name>
    <dbReference type="NCBI Taxonomy" id="1193181"/>
    <lineage>
        <taxon>Bacteria</taxon>
        <taxon>Bacillati</taxon>
        <taxon>Actinomycetota</taxon>
        <taxon>Actinomycetes</taxon>
        <taxon>Micrococcales</taxon>
        <taxon>Intrasporangiaceae</taxon>
        <taxon>Phycicoccus</taxon>
    </lineage>
</organism>
<dbReference type="Pfam" id="PF13641">
    <property type="entry name" value="Glyco_tranf_2_3"/>
    <property type="match status" value="1"/>
</dbReference>
<dbReference type="RefSeq" id="WP_010850801.1">
    <property type="nucleotide sequence ID" value="NZ_HF570956.1"/>
</dbReference>
<comment type="pathway">
    <text evidence="1">Cell wall biogenesis; cell wall polysaccharide biosynthesis.</text>
</comment>
<comment type="caution">
    <text evidence="5">The sequence shown here is derived from an EMBL/GenBank/DDBJ whole genome shotgun (WGS) entry which is preliminary data.</text>
</comment>
<dbReference type="Proteomes" id="UP000013167">
    <property type="component" value="Unassembled WGS sequence"/>
</dbReference>
<sequence length="327" mass="35705">MTTSPGKLWGVLVTYRRPEALTQTLAAIGRQNRAVDGLVVVDNGSDCHARAAAAAVGAMYIDAHGNQGPAGGIALGMQHILRIAADEDWLVLFDDDDPPRTDEILEQLWNFGQVQCRSDSRTGAVGLVGARYDARRGVTRRVRDEELDGPVPVDYIGGGQFPMFRCVALKRAGVFDRRLFFGFDDLEHGLRLRRAGYSLYADGDLWLVERRLNKRTGLDKSRLRTPRDAAAWRRYYSVRNTGLIAREYASPATAVFVALGGGAKGVMALVRARRPAIEWVMPLRGAVDAVMGLSGRRVDPGLAHKTGGLPSAPWWSGSKRGSRHGLG</sequence>
<dbReference type="PANTHER" id="PTHR43179:SF12">
    <property type="entry name" value="GALACTOFURANOSYLTRANSFERASE GLFT2"/>
    <property type="match status" value="1"/>
</dbReference>
<accession>N0E4V5</accession>
<evidence type="ECO:0000256" key="3">
    <source>
        <dbReference type="ARBA" id="ARBA00022676"/>
    </source>
</evidence>
<dbReference type="EMBL" id="CAIZ01000144">
    <property type="protein sequence ID" value="CCH70965.1"/>
    <property type="molecule type" value="Genomic_DNA"/>
</dbReference>
<protein>
    <recommendedName>
        <fullName evidence="7">Glycosyltransferase</fullName>
    </recommendedName>
</protein>
<evidence type="ECO:0008006" key="7">
    <source>
        <dbReference type="Google" id="ProtNLM"/>
    </source>
</evidence>
<evidence type="ECO:0000256" key="2">
    <source>
        <dbReference type="ARBA" id="ARBA00006739"/>
    </source>
</evidence>
<evidence type="ECO:0000313" key="6">
    <source>
        <dbReference type="Proteomes" id="UP000013167"/>
    </source>
</evidence>
<dbReference type="eggNOG" id="COG1216">
    <property type="taxonomic scope" value="Bacteria"/>
</dbReference>
<gene>
    <name evidence="5" type="ORF">BN10_720044</name>
</gene>
<dbReference type="STRING" id="1193181.BN10_720044"/>
<proteinExistence type="inferred from homology"/>
<evidence type="ECO:0000256" key="4">
    <source>
        <dbReference type="ARBA" id="ARBA00022679"/>
    </source>
</evidence>
<dbReference type="HOGENOM" id="CLU_933089_0_0_11"/>
<dbReference type="Gene3D" id="3.90.550.10">
    <property type="entry name" value="Spore Coat Polysaccharide Biosynthesis Protein SpsA, Chain A"/>
    <property type="match status" value="1"/>
</dbReference>
<keyword evidence="6" id="KW-1185">Reference proteome</keyword>
<name>N0E4V5_9MICO</name>